<dbReference type="HOGENOM" id="CLU_112034_0_0_6"/>
<gene>
    <name evidence="2" type="ORF">IX91_11415</name>
    <name evidence="3" type="ORF">VITU9109_03242</name>
</gene>
<accession>F9T9Y5</accession>
<name>F9T9Y5_9VIBR</name>
<dbReference type="RefSeq" id="WP_004746799.1">
    <property type="nucleotide sequence ID" value="NZ_AFWI01000177.1"/>
</dbReference>
<evidence type="ECO:0000313" key="4">
    <source>
        <dbReference type="Proteomes" id="UP000003836"/>
    </source>
</evidence>
<dbReference type="Pfam" id="PF04214">
    <property type="entry name" value="DUF411"/>
    <property type="match status" value="1"/>
</dbReference>
<keyword evidence="4" id="KW-1185">Reference proteome</keyword>
<dbReference type="AlphaFoldDB" id="F9T9Y5"/>
<protein>
    <submittedName>
        <fullName evidence="2">Copper amine oxidase</fullName>
    </submittedName>
</protein>
<reference evidence="3" key="1">
    <citation type="submission" date="2011-08" db="EMBL/GenBank/DDBJ databases">
        <authorList>
            <person name="Hoffman M."/>
            <person name="Strain E.A."/>
            <person name="Brown E."/>
            <person name="Allard M.W."/>
        </authorList>
    </citation>
    <scope>NUCLEOTIDE SEQUENCE</scope>
    <source>
        <strain evidence="3">ATCC 19109</strain>
    </source>
</reference>
<proteinExistence type="predicted"/>
<feature type="signal peptide" evidence="1">
    <location>
        <begin position="1"/>
        <end position="20"/>
    </location>
</feature>
<evidence type="ECO:0000313" key="5">
    <source>
        <dbReference type="Proteomes" id="UP000030071"/>
    </source>
</evidence>
<reference evidence="3 4" key="2">
    <citation type="journal article" date="2012" name="Int. J. Syst. Evol. Microbiol.">
        <title>Vibrio caribbeanicus sp. nov., isolated from the marine sponge Scleritoderma cyanea.</title>
        <authorList>
            <person name="Hoffmann M."/>
            <person name="Monday S.R."/>
            <person name="Allard M.W."/>
            <person name="Strain E.A."/>
            <person name="Whittaker P."/>
            <person name="Naum M."/>
            <person name="McCarthy P.J."/>
            <person name="Lopez J.V."/>
            <person name="Fischer M."/>
            <person name="Brown E.W."/>
        </authorList>
    </citation>
    <scope>NUCLEOTIDE SEQUENCE [LARGE SCALE GENOMIC DNA]</scope>
    <source>
        <strain evidence="3 4">ATCC 19109</strain>
    </source>
</reference>
<evidence type="ECO:0000256" key="1">
    <source>
        <dbReference type="SAM" id="SignalP"/>
    </source>
</evidence>
<evidence type="ECO:0000313" key="2">
    <source>
        <dbReference type="EMBL" id="AIW14784.1"/>
    </source>
</evidence>
<dbReference type="GeneID" id="23445331"/>
<reference evidence="2 5" key="3">
    <citation type="submission" date="2014-08" db="EMBL/GenBank/DDBJ databases">
        <title>First Complete Genome Sequence of the Shellfish Pathogen Vibrio tubiashii.</title>
        <authorList>
            <person name="Richards G.P."/>
            <person name="Needleman D.S."/>
            <person name="Watson M.A."/>
            <person name="Bono J.L."/>
        </authorList>
    </citation>
    <scope>NUCLEOTIDE SEQUENCE [LARGE SCALE GENOMIC DNA]</scope>
    <source>
        <strain evidence="2 5">ATCC 19109</strain>
    </source>
</reference>
<keyword evidence="1" id="KW-0732">Signal</keyword>
<dbReference type="KEGG" id="vtu:IX91_11415"/>
<dbReference type="Proteomes" id="UP000030071">
    <property type="component" value="Chromosome 1"/>
</dbReference>
<dbReference type="InterPro" id="IPR007332">
    <property type="entry name" value="DUF411"/>
</dbReference>
<dbReference type="Proteomes" id="UP000003836">
    <property type="component" value="Unassembled WGS sequence"/>
</dbReference>
<dbReference type="STRING" id="1051646.IX91_11415"/>
<dbReference type="PATRIC" id="fig|1051646.9.peg.2249"/>
<dbReference type="EMBL" id="AFWI01000177">
    <property type="protein sequence ID" value="EGU50714.1"/>
    <property type="molecule type" value="Genomic_DNA"/>
</dbReference>
<feature type="chain" id="PRO_5003394181" evidence="1">
    <location>
        <begin position="21"/>
        <end position="147"/>
    </location>
</feature>
<evidence type="ECO:0000313" key="3">
    <source>
        <dbReference type="EMBL" id="EGU50714.1"/>
    </source>
</evidence>
<dbReference type="eggNOG" id="COG3019">
    <property type="taxonomic scope" value="Bacteria"/>
</dbReference>
<organism evidence="2 5">
    <name type="scientific">Vibrio tubiashii ATCC 19109</name>
    <dbReference type="NCBI Taxonomy" id="1051646"/>
    <lineage>
        <taxon>Bacteria</taxon>
        <taxon>Pseudomonadati</taxon>
        <taxon>Pseudomonadota</taxon>
        <taxon>Gammaproteobacteria</taxon>
        <taxon>Vibrionales</taxon>
        <taxon>Vibrionaceae</taxon>
        <taxon>Vibrio</taxon>
        <taxon>Vibrio oreintalis group</taxon>
    </lineage>
</organism>
<dbReference type="EMBL" id="CP009354">
    <property type="protein sequence ID" value="AIW14784.1"/>
    <property type="molecule type" value="Genomic_DNA"/>
</dbReference>
<sequence>MNRKALTLATLALLSGQALAADVINHKSPYCGCCTEWTKHMQDAGFNVDEKLHENMNPIKQKLGITPELASCHTAEINGYVFEGHIPAEDIKAFLENPPRNAKGLAVPGMPMGSPGMEYGNDKDEYSVYAFNEKGQVFTYRHYEGNK</sequence>